<dbReference type="AlphaFoldDB" id="A0A916Z330"/>
<reference evidence="1" key="2">
    <citation type="submission" date="2020-09" db="EMBL/GenBank/DDBJ databases">
        <authorList>
            <person name="Sun Q."/>
            <person name="Zhou Y."/>
        </authorList>
    </citation>
    <scope>NUCLEOTIDE SEQUENCE</scope>
    <source>
        <strain evidence="1">CGMCC 1.15178</strain>
    </source>
</reference>
<dbReference type="EMBL" id="BMHP01000002">
    <property type="protein sequence ID" value="GGD74504.1"/>
    <property type="molecule type" value="Genomic_DNA"/>
</dbReference>
<dbReference type="Pfam" id="PF14345">
    <property type="entry name" value="GDYXXLXY"/>
    <property type="match status" value="1"/>
</dbReference>
<keyword evidence="2" id="KW-1185">Reference proteome</keyword>
<dbReference type="Proteomes" id="UP000612456">
    <property type="component" value="Unassembled WGS sequence"/>
</dbReference>
<comment type="caution">
    <text evidence="1">The sequence shown here is derived from an EMBL/GenBank/DDBJ whole genome shotgun (WGS) entry which is preliminary data.</text>
</comment>
<name>A0A916Z330_9BACL</name>
<proteinExistence type="predicted"/>
<gene>
    <name evidence="1" type="ORF">GCM10010911_35510</name>
</gene>
<protein>
    <recommendedName>
        <fullName evidence="3">Membrane-anchored protein</fullName>
    </recommendedName>
</protein>
<dbReference type="RefSeq" id="WP_188993226.1">
    <property type="nucleotide sequence ID" value="NZ_BMHP01000002.1"/>
</dbReference>
<sequence>MKMNNVKTRSRKRWLIILTAAQILFLSGIVGYHYSALWFGQEVRLATTPVDPRDILYGDYVILNYEISELDSGLWRSPGDLPAEGDKVYVVLEPQTTDNGLYKAKAFYSRKPAAEGREIIIKGRVRYPTDSGIFINYGLEKYYVPENTGKQLEDQEGALVVQVRIAPWGNALIEEIKPAN</sequence>
<evidence type="ECO:0008006" key="3">
    <source>
        <dbReference type="Google" id="ProtNLM"/>
    </source>
</evidence>
<organism evidence="1 2">
    <name type="scientific">Paenibacillus nasutitermitis</name>
    <dbReference type="NCBI Taxonomy" id="1652958"/>
    <lineage>
        <taxon>Bacteria</taxon>
        <taxon>Bacillati</taxon>
        <taxon>Bacillota</taxon>
        <taxon>Bacilli</taxon>
        <taxon>Bacillales</taxon>
        <taxon>Paenibacillaceae</taxon>
        <taxon>Paenibacillus</taxon>
    </lineage>
</organism>
<evidence type="ECO:0000313" key="2">
    <source>
        <dbReference type="Proteomes" id="UP000612456"/>
    </source>
</evidence>
<dbReference type="InterPro" id="IPR025833">
    <property type="entry name" value="GDYXXLXY"/>
</dbReference>
<reference evidence="1" key="1">
    <citation type="journal article" date="2014" name="Int. J. Syst. Evol. Microbiol.">
        <title>Complete genome sequence of Corynebacterium casei LMG S-19264T (=DSM 44701T), isolated from a smear-ripened cheese.</title>
        <authorList>
            <consortium name="US DOE Joint Genome Institute (JGI-PGF)"/>
            <person name="Walter F."/>
            <person name="Albersmeier A."/>
            <person name="Kalinowski J."/>
            <person name="Ruckert C."/>
        </authorList>
    </citation>
    <scope>NUCLEOTIDE SEQUENCE</scope>
    <source>
        <strain evidence="1">CGMCC 1.15178</strain>
    </source>
</reference>
<accession>A0A916Z330</accession>
<evidence type="ECO:0000313" key="1">
    <source>
        <dbReference type="EMBL" id="GGD74504.1"/>
    </source>
</evidence>